<dbReference type="Pfam" id="PF02368">
    <property type="entry name" value="Big_2"/>
    <property type="match status" value="1"/>
</dbReference>
<dbReference type="InterPro" id="IPR003343">
    <property type="entry name" value="Big_2"/>
</dbReference>
<dbReference type="EMBL" id="QRUP01000005">
    <property type="protein sequence ID" value="RGR75216.1"/>
    <property type="molecule type" value="Genomic_DNA"/>
</dbReference>
<comment type="caution">
    <text evidence="2">The sequence shown here is derived from an EMBL/GenBank/DDBJ whole genome shotgun (WGS) entry which is preliminary data.</text>
</comment>
<evidence type="ECO:0000313" key="2">
    <source>
        <dbReference type="EMBL" id="RGR75216.1"/>
    </source>
</evidence>
<dbReference type="InterPro" id="IPR008964">
    <property type="entry name" value="Invasin/intimin_cell_adhesion"/>
</dbReference>
<dbReference type="RefSeq" id="WP_117894392.1">
    <property type="nucleotide sequence ID" value="NZ_CABJCV010000005.1"/>
</dbReference>
<dbReference type="AlphaFoldDB" id="A0A412G425"/>
<feature type="domain" description="BIG2" evidence="1">
    <location>
        <begin position="562"/>
        <end position="633"/>
    </location>
</feature>
<gene>
    <name evidence="2" type="ORF">DWY25_05410</name>
</gene>
<sequence length="642" mass="69507">MRGRWRSLAAAGLTVLMMADGCMPQPSGVLRCDWAKMLAETLFFDASAAGLAALKDWGVEVEADRQRISRTAACINLLQAYDGEAQSLDRCQTLGFLTKLDGWLTAEEAASSLAALTRSLNEIEDQERFEWEAAGLWGGEARPDETGRIALEPTQSGQVGQWFTDPDKNEVYVTDSLVETEDQILAEVHSEDPQTWLAETQFNLSFDADWSQAEILPYAQDSSGLLPVAMNLTEAAEPRFALMKQQFEVGGTQVSWSVAASGIHVHAAKKMTNGATLQMDYDLTGVHPVIAWNGLGKEGRLQLDFTMSESAGLTRGVSNTLTSDFSGLDPHDLLSSLTASFTNARKEANTVIPIAKIKLPVPQFPIVDLLLTLQLHCYAGGKIELLLSQEGSVGMEIRNGVPRLIHQLEHRHDFIFQGSSKMTAAVEASARAAGISLMDLLLQTGLRGVMRTTAWIGENGGLEPREAGELPLESQPVHANLQFCSDLNVHGILELEINSSDSLAGRLGMGRTFSILNENNATLNPHGRTHLENGIFVDHCTRGQHSASTPTPAPIINTDRIELAEVQLILSPGQSGQIVIRGLPEGVAASDLIYSVAQPDIATVVQTGRVRAVKAGDTIVTITEPTETYKTSCHIHVRTEAA</sequence>
<reference evidence="2 3" key="1">
    <citation type="submission" date="2018-08" db="EMBL/GenBank/DDBJ databases">
        <title>A genome reference for cultivated species of the human gut microbiota.</title>
        <authorList>
            <person name="Zou Y."/>
            <person name="Xue W."/>
            <person name="Luo G."/>
        </authorList>
    </citation>
    <scope>NUCLEOTIDE SEQUENCE [LARGE SCALE GENOMIC DNA]</scope>
    <source>
        <strain evidence="2 3">AF24-29</strain>
    </source>
</reference>
<dbReference type="Proteomes" id="UP000284178">
    <property type="component" value="Unassembled WGS sequence"/>
</dbReference>
<keyword evidence="3" id="KW-1185">Reference proteome</keyword>
<organism evidence="2 3">
    <name type="scientific">Holdemania filiformis</name>
    <dbReference type="NCBI Taxonomy" id="61171"/>
    <lineage>
        <taxon>Bacteria</taxon>
        <taxon>Bacillati</taxon>
        <taxon>Bacillota</taxon>
        <taxon>Erysipelotrichia</taxon>
        <taxon>Erysipelotrichales</taxon>
        <taxon>Erysipelotrichaceae</taxon>
        <taxon>Holdemania</taxon>
    </lineage>
</organism>
<dbReference type="SUPFAM" id="SSF49373">
    <property type="entry name" value="Invasin/intimin cell-adhesion fragments"/>
    <property type="match status" value="1"/>
</dbReference>
<proteinExistence type="predicted"/>
<dbReference type="Gene3D" id="2.60.40.1080">
    <property type="match status" value="1"/>
</dbReference>
<dbReference type="GeneID" id="83014842"/>
<evidence type="ECO:0000313" key="3">
    <source>
        <dbReference type="Proteomes" id="UP000284178"/>
    </source>
</evidence>
<name>A0A412G425_9FIRM</name>
<evidence type="ECO:0000259" key="1">
    <source>
        <dbReference type="Pfam" id="PF02368"/>
    </source>
</evidence>
<accession>A0A412G425</accession>
<protein>
    <recommendedName>
        <fullName evidence="1">BIG2 domain-containing protein</fullName>
    </recommendedName>
</protein>